<sequence length="408" mass="45623">MLRLQRWIARLARRNGATEQSANEAARQFSTAPIIQTGPHCHLLVEPDAFYTHLFSLIGITARELRWHVWYSASTVKFIERPRKGPGWLTLDGDLVNVFGLPRSRLDSFNICGTNGPYRFALSTHGSVTHVNSMAERLKALLPSLAYQSAADAIKAANAALWKRWFPPDVELLQVDDGDVGDLLANHLSDDGSWLSQRFVLGGVAVEVLRVVEELDQGPWTGWIRRTTDLFWALERGRLYPLRLQGQSLVGDGGHASGVAFSPMALAEALRQRRIVPSLLVTFIVLSILPGARVLGGCRQTVYYPLMRYVFARALEKMDERDVLVSLRADVRLGMWGHRVLTPMNGQPFAELEQLGNVLELLPEYEGKTLHRACGKLASFTGDPIWAGMRQHIASGEVRPASREWQWA</sequence>
<dbReference type="RefSeq" id="WP_075628042.1">
    <property type="nucleotide sequence ID" value="NZ_FOAM01000024.1"/>
</dbReference>
<keyword evidence="3" id="KW-1185">Reference proteome</keyword>
<proteinExistence type="predicted"/>
<protein>
    <submittedName>
        <fullName evidence="2">Uncharacterized protein</fullName>
    </submittedName>
</protein>
<gene>
    <name evidence="2" type="ORF">BJF93_11215</name>
</gene>
<organism evidence="2 3">
    <name type="scientific">Xaviernesmea oryzae</name>
    <dbReference type="NCBI Taxonomy" id="464029"/>
    <lineage>
        <taxon>Bacteria</taxon>
        <taxon>Pseudomonadati</taxon>
        <taxon>Pseudomonadota</taxon>
        <taxon>Alphaproteobacteria</taxon>
        <taxon>Hyphomicrobiales</taxon>
        <taxon>Rhizobiaceae</taxon>
        <taxon>Rhizobium/Agrobacterium group</taxon>
        <taxon>Xaviernesmea</taxon>
    </lineage>
</organism>
<keyword evidence="1" id="KW-1133">Transmembrane helix</keyword>
<accession>A0A1Q9AW61</accession>
<dbReference type="AlphaFoldDB" id="A0A1Q9AW61"/>
<evidence type="ECO:0000313" key="3">
    <source>
        <dbReference type="Proteomes" id="UP000186364"/>
    </source>
</evidence>
<dbReference type="Proteomes" id="UP000186364">
    <property type="component" value="Unassembled WGS sequence"/>
</dbReference>
<evidence type="ECO:0000256" key="1">
    <source>
        <dbReference type="SAM" id="Phobius"/>
    </source>
</evidence>
<feature type="transmembrane region" description="Helical" evidence="1">
    <location>
        <begin position="275"/>
        <end position="295"/>
    </location>
</feature>
<comment type="caution">
    <text evidence="2">The sequence shown here is derived from an EMBL/GenBank/DDBJ whole genome shotgun (WGS) entry which is preliminary data.</text>
</comment>
<keyword evidence="1" id="KW-0812">Transmembrane</keyword>
<dbReference type="EMBL" id="MKIP01000050">
    <property type="protein sequence ID" value="OLP59638.1"/>
    <property type="molecule type" value="Genomic_DNA"/>
</dbReference>
<reference evidence="2 3" key="1">
    <citation type="submission" date="2016-09" db="EMBL/GenBank/DDBJ databases">
        <title>Rhizobium sp. nov., a novel species isolated from the rice rhizosphere.</title>
        <authorList>
            <person name="Zhao J."/>
            <person name="Zhang X."/>
        </authorList>
    </citation>
    <scope>NUCLEOTIDE SEQUENCE [LARGE SCALE GENOMIC DNA]</scope>
    <source>
        <strain evidence="2 3">1.7048</strain>
    </source>
</reference>
<keyword evidence="1" id="KW-0472">Membrane</keyword>
<evidence type="ECO:0000313" key="2">
    <source>
        <dbReference type="EMBL" id="OLP59638.1"/>
    </source>
</evidence>
<name>A0A1Q9AW61_9HYPH</name>